<name>W4L999_ENTF1</name>
<gene>
    <name evidence="1" type="ORF">ETSY1_37200</name>
</gene>
<dbReference type="EMBL" id="AZHW01001151">
    <property type="protein sequence ID" value="ETW93906.1"/>
    <property type="molecule type" value="Genomic_DNA"/>
</dbReference>
<protein>
    <submittedName>
        <fullName evidence="1">Uncharacterized protein</fullName>
    </submittedName>
</protein>
<dbReference type="AlphaFoldDB" id="W4L999"/>
<comment type="caution">
    <text evidence="1">The sequence shown here is derived from an EMBL/GenBank/DDBJ whole genome shotgun (WGS) entry which is preliminary data.</text>
</comment>
<sequence length="187" mass="19323">MTTTDIQKTLTGVTVGLSVSATSEMAALGVNAAEVTHMKDVIAQHLLAQGCEIASEHGPSCHARICIGGQTEWTHGRYPSVIADALSTLQAAQPLYLSGVIGGAAAKVISALRQVGMPADFGPPRGEGQLTPKDIWKRLMSVGVAGLAQHNGLSVAENEALFKATNMSQIAEAIGLGLSRLRAAGQL</sequence>
<dbReference type="InterPro" id="IPR041160">
    <property type="entry name" value="LD_cluster2"/>
</dbReference>
<proteinExistence type="predicted"/>
<dbReference type="Pfam" id="PF18163">
    <property type="entry name" value="LD_cluster2"/>
    <property type="match status" value="1"/>
</dbReference>
<organism evidence="1 2">
    <name type="scientific">Entotheonella factor</name>
    <dbReference type="NCBI Taxonomy" id="1429438"/>
    <lineage>
        <taxon>Bacteria</taxon>
        <taxon>Pseudomonadati</taxon>
        <taxon>Nitrospinota/Tectimicrobiota group</taxon>
        <taxon>Candidatus Tectimicrobiota</taxon>
        <taxon>Candidatus Entotheonellia</taxon>
        <taxon>Candidatus Entotheonellales</taxon>
        <taxon>Candidatus Entotheonellaceae</taxon>
        <taxon>Candidatus Entotheonella</taxon>
    </lineage>
</organism>
<evidence type="ECO:0000313" key="1">
    <source>
        <dbReference type="EMBL" id="ETW93906.1"/>
    </source>
</evidence>
<evidence type="ECO:0000313" key="2">
    <source>
        <dbReference type="Proteomes" id="UP000019141"/>
    </source>
</evidence>
<keyword evidence="2" id="KW-1185">Reference proteome</keyword>
<dbReference type="HOGENOM" id="CLU_1445196_0_0_7"/>
<reference evidence="1 2" key="1">
    <citation type="journal article" date="2014" name="Nature">
        <title>An environmental bacterial taxon with a large and distinct metabolic repertoire.</title>
        <authorList>
            <person name="Wilson M.C."/>
            <person name="Mori T."/>
            <person name="Ruckert C."/>
            <person name="Uria A.R."/>
            <person name="Helf M.J."/>
            <person name="Takada K."/>
            <person name="Gernert C."/>
            <person name="Steffens U.A."/>
            <person name="Heycke N."/>
            <person name="Schmitt S."/>
            <person name="Rinke C."/>
            <person name="Helfrich E.J."/>
            <person name="Brachmann A.O."/>
            <person name="Gurgui C."/>
            <person name="Wakimoto T."/>
            <person name="Kracht M."/>
            <person name="Crusemann M."/>
            <person name="Hentschel U."/>
            <person name="Abe I."/>
            <person name="Matsunaga S."/>
            <person name="Kalinowski J."/>
            <person name="Takeyama H."/>
            <person name="Piel J."/>
        </authorList>
    </citation>
    <scope>NUCLEOTIDE SEQUENCE [LARGE SCALE GENOMIC DNA]</scope>
    <source>
        <strain evidence="2">TSY1</strain>
    </source>
</reference>
<accession>W4L999</accession>
<dbReference type="Proteomes" id="UP000019141">
    <property type="component" value="Unassembled WGS sequence"/>
</dbReference>